<dbReference type="EMBL" id="CP060719">
    <property type="protein sequence ID" value="QNN70971.1"/>
    <property type="molecule type" value="Genomic_DNA"/>
</dbReference>
<evidence type="ECO:0000313" key="3">
    <source>
        <dbReference type="Proteomes" id="UP000515804"/>
    </source>
</evidence>
<dbReference type="AlphaFoldDB" id="A0A7G9SSZ6"/>
<accession>A0A7G9SSZ6</accession>
<evidence type="ECO:0000313" key="2">
    <source>
        <dbReference type="EMBL" id="QNN70971.1"/>
    </source>
</evidence>
<keyword evidence="3" id="KW-1185">Reference proteome</keyword>
<dbReference type="RefSeq" id="WP_187553486.1">
    <property type="nucleotide sequence ID" value="NZ_BMZL01000001.1"/>
</dbReference>
<keyword evidence="1" id="KW-1133">Transmembrane helix</keyword>
<dbReference type="Proteomes" id="UP000515804">
    <property type="component" value="Chromosome"/>
</dbReference>
<gene>
    <name evidence="2" type="ORF">H9L16_05165</name>
</gene>
<organism evidence="2 3">
    <name type="scientific">Thermomonas carbonis</name>
    <dbReference type="NCBI Taxonomy" id="1463158"/>
    <lineage>
        <taxon>Bacteria</taxon>
        <taxon>Pseudomonadati</taxon>
        <taxon>Pseudomonadota</taxon>
        <taxon>Gammaproteobacteria</taxon>
        <taxon>Lysobacterales</taxon>
        <taxon>Lysobacteraceae</taxon>
        <taxon>Thermomonas</taxon>
    </lineage>
</organism>
<sequence length="55" mass="5593">MDQPQNLKRAGMAFLGAGIACFVTTLVAGQYAFLGVGSAFIGVGVVFLGKSRQAG</sequence>
<keyword evidence="1" id="KW-0472">Membrane</keyword>
<proteinExistence type="predicted"/>
<name>A0A7G9SSZ6_9GAMM</name>
<dbReference type="KEGG" id="tcn:H9L16_05165"/>
<keyword evidence="1" id="KW-0812">Transmembrane</keyword>
<evidence type="ECO:0000256" key="1">
    <source>
        <dbReference type="SAM" id="Phobius"/>
    </source>
</evidence>
<protein>
    <submittedName>
        <fullName evidence="2">Uncharacterized protein</fullName>
    </submittedName>
</protein>
<feature type="transmembrane region" description="Helical" evidence="1">
    <location>
        <begin position="7"/>
        <end position="25"/>
    </location>
</feature>
<reference evidence="2 3" key="1">
    <citation type="submission" date="2020-08" db="EMBL/GenBank/DDBJ databases">
        <title>Genome sequence of Thermomonas carbonis KCTC 42013T.</title>
        <authorList>
            <person name="Hyun D.-W."/>
            <person name="Bae J.-W."/>
        </authorList>
    </citation>
    <scope>NUCLEOTIDE SEQUENCE [LARGE SCALE GENOMIC DNA]</scope>
    <source>
        <strain evidence="2 3">KCTC 42013</strain>
    </source>
</reference>